<name>A0ABD1M6C0_9FABA</name>
<evidence type="ECO:0000256" key="1">
    <source>
        <dbReference type="SAM" id="MobiDB-lite"/>
    </source>
</evidence>
<protein>
    <submittedName>
        <fullName evidence="2">Uncharacterized protein</fullName>
    </submittedName>
</protein>
<organism evidence="2 3">
    <name type="scientific">Flemingia macrophylla</name>
    <dbReference type="NCBI Taxonomy" id="520843"/>
    <lineage>
        <taxon>Eukaryota</taxon>
        <taxon>Viridiplantae</taxon>
        <taxon>Streptophyta</taxon>
        <taxon>Embryophyta</taxon>
        <taxon>Tracheophyta</taxon>
        <taxon>Spermatophyta</taxon>
        <taxon>Magnoliopsida</taxon>
        <taxon>eudicotyledons</taxon>
        <taxon>Gunneridae</taxon>
        <taxon>Pentapetalae</taxon>
        <taxon>rosids</taxon>
        <taxon>fabids</taxon>
        <taxon>Fabales</taxon>
        <taxon>Fabaceae</taxon>
        <taxon>Papilionoideae</taxon>
        <taxon>50 kb inversion clade</taxon>
        <taxon>NPAAA clade</taxon>
        <taxon>indigoferoid/millettioid clade</taxon>
        <taxon>Phaseoleae</taxon>
        <taxon>Flemingia</taxon>
    </lineage>
</organism>
<dbReference type="EMBL" id="JBGMDY010000006">
    <property type="protein sequence ID" value="KAL2331291.1"/>
    <property type="molecule type" value="Genomic_DNA"/>
</dbReference>
<keyword evidence="3" id="KW-1185">Reference proteome</keyword>
<accession>A0ABD1M6C0</accession>
<evidence type="ECO:0000313" key="3">
    <source>
        <dbReference type="Proteomes" id="UP001603857"/>
    </source>
</evidence>
<reference evidence="2 3" key="1">
    <citation type="submission" date="2024-08" db="EMBL/GenBank/DDBJ databases">
        <title>Insights into the chromosomal genome structure of Flemingia macrophylla.</title>
        <authorList>
            <person name="Ding Y."/>
            <person name="Zhao Y."/>
            <person name="Bi W."/>
            <person name="Wu M."/>
            <person name="Zhao G."/>
            <person name="Gong Y."/>
            <person name="Li W."/>
            <person name="Zhang P."/>
        </authorList>
    </citation>
    <scope>NUCLEOTIDE SEQUENCE [LARGE SCALE GENOMIC DNA]</scope>
    <source>
        <strain evidence="2">DYQJB</strain>
        <tissue evidence="2">Leaf</tissue>
    </source>
</reference>
<proteinExistence type="predicted"/>
<comment type="caution">
    <text evidence="2">The sequence shown here is derived from an EMBL/GenBank/DDBJ whole genome shotgun (WGS) entry which is preliminary data.</text>
</comment>
<dbReference type="AlphaFoldDB" id="A0ABD1M6C0"/>
<gene>
    <name evidence="2" type="ORF">Fmac_018872</name>
</gene>
<evidence type="ECO:0000313" key="2">
    <source>
        <dbReference type="EMBL" id="KAL2331291.1"/>
    </source>
</evidence>
<dbReference type="Proteomes" id="UP001603857">
    <property type="component" value="Unassembled WGS sequence"/>
</dbReference>
<feature type="region of interest" description="Disordered" evidence="1">
    <location>
        <begin position="64"/>
        <end position="107"/>
    </location>
</feature>
<sequence>MALNTSKTEYFGFAPLLLAASAKIVRIEGGNTRSPESPSFFFGTISDSHKSTLPPLSETCFPVPSFSEESPKPKPPSSEIFNFFTGEASPPDDFPSESPKTLVCFSG</sequence>